<feature type="domain" description="Carboxymuconolactone decarboxylase-like" evidence="2">
    <location>
        <begin position="38"/>
        <end position="124"/>
    </location>
</feature>
<organism evidence="3 4">
    <name type="scientific">Paraprevotella xylaniphila YIT 11841</name>
    <dbReference type="NCBI Taxonomy" id="762982"/>
    <lineage>
        <taxon>Bacteria</taxon>
        <taxon>Pseudomonadati</taxon>
        <taxon>Bacteroidota</taxon>
        <taxon>Bacteroidia</taxon>
        <taxon>Bacteroidales</taxon>
        <taxon>Prevotellaceae</taxon>
        <taxon>Paraprevotella</taxon>
    </lineage>
</organism>
<dbReference type="RefSeq" id="WP_008630369.1">
    <property type="nucleotide sequence ID" value="NZ_GL883891.1"/>
</dbReference>
<name>F3QZ47_9BACT</name>
<dbReference type="InterPro" id="IPR047263">
    <property type="entry name" value="HNL-like_cupin"/>
</dbReference>
<proteinExistence type="predicted"/>
<dbReference type="CDD" id="cd02233">
    <property type="entry name" value="cupin_HNL-like"/>
    <property type="match status" value="1"/>
</dbReference>
<dbReference type="SUPFAM" id="SSF51182">
    <property type="entry name" value="RmlC-like cupins"/>
    <property type="match status" value="1"/>
</dbReference>
<dbReference type="GO" id="GO:0051920">
    <property type="term" value="F:peroxiredoxin activity"/>
    <property type="evidence" value="ECO:0007669"/>
    <property type="project" value="InterPro"/>
</dbReference>
<dbReference type="InterPro" id="IPR014710">
    <property type="entry name" value="RmlC-like_jellyroll"/>
</dbReference>
<dbReference type="AlphaFoldDB" id="F3QZ47"/>
<feature type="chain" id="PRO_5003306482" evidence="1">
    <location>
        <begin position="21"/>
        <end position="272"/>
    </location>
</feature>
<evidence type="ECO:0000259" key="2">
    <source>
        <dbReference type="Pfam" id="PF02627"/>
    </source>
</evidence>
<dbReference type="InterPro" id="IPR029032">
    <property type="entry name" value="AhpD-like"/>
</dbReference>
<keyword evidence="4" id="KW-1185">Reference proteome</keyword>
<dbReference type="eggNOG" id="COG0599">
    <property type="taxonomic scope" value="Bacteria"/>
</dbReference>
<feature type="signal peptide" evidence="1">
    <location>
        <begin position="1"/>
        <end position="20"/>
    </location>
</feature>
<dbReference type="PANTHER" id="PTHR43698">
    <property type="entry name" value="RIBD C-TERMINAL DOMAIN CONTAINING PROTEIN"/>
    <property type="match status" value="1"/>
</dbReference>
<dbReference type="Gene3D" id="2.60.120.10">
    <property type="entry name" value="Jelly Rolls"/>
    <property type="match status" value="1"/>
</dbReference>
<dbReference type="GeneID" id="98396471"/>
<dbReference type="STRING" id="762982.HMPREF9442_03493"/>
<evidence type="ECO:0000313" key="4">
    <source>
        <dbReference type="Proteomes" id="UP000005546"/>
    </source>
</evidence>
<dbReference type="SUPFAM" id="SSF69118">
    <property type="entry name" value="AhpD-like"/>
    <property type="match status" value="1"/>
</dbReference>
<reference evidence="3 4" key="1">
    <citation type="submission" date="2011-02" db="EMBL/GenBank/DDBJ databases">
        <authorList>
            <person name="Weinstock G."/>
            <person name="Sodergren E."/>
            <person name="Clifton S."/>
            <person name="Fulton L."/>
            <person name="Fulton B."/>
            <person name="Courtney L."/>
            <person name="Fronick C."/>
            <person name="Harrison M."/>
            <person name="Strong C."/>
            <person name="Farmer C."/>
            <person name="Delahaunty K."/>
            <person name="Markovic C."/>
            <person name="Hall O."/>
            <person name="Minx P."/>
            <person name="Tomlinson C."/>
            <person name="Mitreva M."/>
            <person name="Hou S."/>
            <person name="Chen J."/>
            <person name="Wollam A."/>
            <person name="Pepin K.H."/>
            <person name="Johnson M."/>
            <person name="Bhonagiri V."/>
            <person name="Zhang X."/>
            <person name="Suruliraj S."/>
            <person name="Warren W."/>
            <person name="Chinwalla A."/>
            <person name="Mardis E.R."/>
            <person name="Wilson R.K."/>
        </authorList>
    </citation>
    <scope>NUCLEOTIDE SEQUENCE [LARGE SCALE GENOMIC DNA]</scope>
    <source>
        <strain evidence="3 4">YIT 11841</strain>
    </source>
</reference>
<dbReference type="Pfam" id="PF02627">
    <property type="entry name" value="CMD"/>
    <property type="match status" value="1"/>
</dbReference>
<dbReference type="eggNOG" id="COG1917">
    <property type="taxonomic scope" value="Bacteria"/>
</dbReference>
<dbReference type="InterPro" id="IPR011051">
    <property type="entry name" value="RmlC_Cupin_sf"/>
</dbReference>
<gene>
    <name evidence="3" type="ORF">HMPREF9442_03493</name>
</gene>
<keyword evidence="1" id="KW-0732">Signal</keyword>
<dbReference type="PANTHER" id="PTHR43698:SF1">
    <property type="entry name" value="BLL4564 PROTEIN"/>
    <property type="match status" value="1"/>
</dbReference>
<dbReference type="HOGENOM" id="CLU_072993_0_0_10"/>
<sequence length="272" mass="30540">MITKVFAFLVCSILTTNVMAQKKIVQTAGRDQLGEFAPEFARLNDDVLFGEVWSRNDLLSLRDRSLVTITSLVSQGMTDSSLTYHLQTAKANGITRTEISEIITHIAFYAGWPKAWAAFRQAKDVWAEDETAVDARAAFQKEMIFPIGEPNTAYAPYFTGRSYIARISDSQIPFSNVTFEPRCRNNWHIHRATKGGGQMLVGVAGRGWYQEEGKSAQEILPGTVIHIPANVKHWHGAAADSWFAHLAFEILGENTSNEWLEPVTDKEYNQLR</sequence>
<accession>F3QZ47</accession>
<dbReference type="InterPro" id="IPR003779">
    <property type="entry name" value="CMD-like"/>
</dbReference>
<evidence type="ECO:0000256" key="1">
    <source>
        <dbReference type="SAM" id="SignalP"/>
    </source>
</evidence>
<dbReference type="EMBL" id="AFBR01000098">
    <property type="protein sequence ID" value="EGG49976.1"/>
    <property type="molecule type" value="Genomic_DNA"/>
</dbReference>
<protein>
    <submittedName>
        <fullName evidence="3">Carboxymuconolactone decarboxylase family protein</fullName>
    </submittedName>
</protein>
<comment type="caution">
    <text evidence="3">The sequence shown here is derived from an EMBL/GenBank/DDBJ whole genome shotgun (WGS) entry which is preliminary data.</text>
</comment>
<dbReference type="Proteomes" id="UP000005546">
    <property type="component" value="Unassembled WGS sequence"/>
</dbReference>
<evidence type="ECO:0000313" key="3">
    <source>
        <dbReference type="EMBL" id="EGG49976.1"/>
    </source>
</evidence>
<dbReference type="Gene3D" id="1.20.1290.10">
    <property type="entry name" value="AhpD-like"/>
    <property type="match status" value="1"/>
</dbReference>